<proteinExistence type="inferred from homology"/>
<feature type="domain" description="ABC transmembrane type-1" evidence="8">
    <location>
        <begin position="54"/>
        <end position="236"/>
    </location>
</feature>
<comment type="similarity">
    <text evidence="7">Belongs to the binding-protein-dependent transport system permease family.</text>
</comment>
<keyword evidence="2 7" id="KW-0813">Transport</keyword>
<keyword evidence="10" id="KW-1185">Reference proteome</keyword>
<dbReference type="AlphaFoldDB" id="A0A133U3I6"/>
<sequence length="258" mass="29331">MSRKVEKREVGLFITFLIVLVIIIELVSRNFIPSYFFPPPSAIGAEIFRDYSFFFYHTFILIKEVTIGFSVGLTVALSLALIFTYSELLQRTFQPLATIGYLTPKTALVPLFIIWFGTGILSKVMLILLITFFPILINTMTGLVDIDPEELNYFRSLKASRFEILRYLRLPNSIPYMFSGIRIGIIMAFLGGVIAEFIGGSRGIGWVLLYHMTTGETAKMFASLLYIMIFGLVYFKGIEAIQRIIAPWWEPTEEAVQA</sequence>
<evidence type="ECO:0000256" key="5">
    <source>
        <dbReference type="ARBA" id="ARBA00022989"/>
    </source>
</evidence>
<evidence type="ECO:0000256" key="1">
    <source>
        <dbReference type="ARBA" id="ARBA00004651"/>
    </source>
</evidence>
<evidence type="ECO:0000313" key="9">
    <source>
        <dbReference type="EMBL" id="KXA88755.1"/>
    </source>
</evidence>
<comment type="subcellular location">
    <subcellularLocation>
        <location evidence="1 7">Cell membrane</location>
        <topology evidence="1 7">Multi-pass membrane protein</topology>
    </subcellularLocation>
</comment>
<evidence type="ECO:0000256" key="7">
    <source>
        <dbReference type="RuleBase" id="RU363032"/>
    </source>
</evidence>
<dbReference type="CDD" id="cd06261">
    <property type="entry name" value="TM_PBP2"/>
    <property type="match status" value="1"/>
</dbReference>
<dbReference type="GO" id="GO:0005886">
    <property type="term" value="C:plasma membrane"/>
    <property type="evidence" value="ECO:0007669"/>
    <property type="project" value="UniProtKB-SubCell"/>
</dbReference>
<reference evidence="9 10" key="1">
    <citation type="journal article" date="2016" name="Sci. Rep.">
        <title>Metabolic traits of an uncultured archaeal lineage -MSBL1- from brine pools of the Red Sea.</title>
        <authorList>
            <person name="Mwirichia R."/>
            <person name="Alam I."/>
            <person name="Rashid M."/>
            <person name="Vinu M."/>
            <person name="Ba-Alawi W."/>
            <person name="Anthony Kamau A."/>
            <person name="Kamanda Ngugi D."/>
            <person name="Goker M."/>
            <person name="Klenk H.P."/>
            <person name="Bajic V."/>
            <person name="Stingl U."/>
        </authorList>
    </citation>
    <scope>NUCLEOTIDE SEQUENCE [LARGE SCALE GENOMIC DNA]</scope>
    <source>
        <strain evidence="9">SCGC-AAA259D14</strain>
    </source>
</reference>
<feature type="transmembrane region" description="Helical" evidence="7">
    <location>
        <begin position="12"/>
        <end position="32"/>
    </location>
</feature>
<evidence type="ECO:0000256" key="6">
    <source>
        <dbReference type="ARBA" id="ARBA00023136"/>
    </source>
</evidence>
<dbReference type="PROSITE" id="PS50928">
    <property type="entry name" value="ABC_TM1"/>
    <property type="match status" value="1"/>
</dbReference>
<keyword evidence="4 7" id="KW-0812">Transmembrane</keyword>
<dbReference type="Gene3D" id="1.10.3720.10">
    <property type="entry name" value="MetI-like"/>
    <property type="match status" value="1"/>
</dbReference>
<comment type="caution">
    <text evidence="9">The sequence shown here is derived from an EMBL/GenBank/DDBJ whole genome shotgun (WGS) entry which is preliminary data.</text>
</comment>
<dbReference type="InterPro" id="IPR035906">
    <property type="entry name" value="MetI-like_sf"/>
</dbReference>
<organism evidence="9 10">
    <name type="scientific">candidate division MSBL1 archaeon SCGC-AAA259D14</name>
    <dbReference type="NCBI Taxonomy" id="1698261"/>
    <lineage>
        <taxon>Archaea</taxon>
        <taxon>Methanobacteriati</taxon>
        <taxon>Methanobacteriota</taxon>
        <taxon>candidate division MSBL1</taxon>
    </lineage>
</organism>
<feature type="transmembrane region" description="Helical" evidence="7">
    <location>
        <begin position="176"/>
        <end position="198"/>
    </location>
</feature>
<protein>
    <recommendedName>
        <fullName evidence="8">ABC transmembrane type-1 domain-containing protein</fullName>
    </recommendedName>
</protein>
<dbReference type="InterPro" id="IPR000515">
    <property type="entry name" value="MetI-like"/>
</dbReference>
<feature type="transmembrane region" description="Helical" evidence="7">
    <location>
        <begin position="218"/>
        <end position="235"/>
    </location>
</feature>
<dbReference type="PANTHER" id="PTHR30151">
    <property type="entry name" value="ALKANE SULFONATE ABC TRANSPORTER-RELATED, MEMBRANE SUBUNIT"/>
    <property type="match status" value="1"/>
</dbReference>
<keyword evidence="5 7" id="KW-1133">Transmembrane helix</keyword>
<evidence type="ECO:0000313" key="10">
    <source>
        <dbReference type="Proteomes" id="UP000070589"/>
    </source>
</evidence>
<dbReference type="Pfam" id="PF00528">
    <property type="entry name" value="BPD_transp_1"/>
    <property type="match status" value="1"/>
</dbReference>
<gene>
    <name evidence="9" type="ORF">AKJ62_04530</name>
</gene>
<evidence type="ECO:0000256" key="3">
    <source>
        <dbReference type="ARBA" id="ARBA00022475"/>
    </source>
</evidence>
<accession>A0A133U3I6</accession>
<evidence type="ECO:0000259" key="8">
    <source>
        <dbReference type="PROSITE" id="PS50928"/>
    </source>
</evidence>
<dbReference type="Proteomes" id="UP000070589">
    <property type="component" value="Unassembled WGS sequence"/>
</dbReference>
<keyword evidence="3" id="KW-1003">Cell membrane</keyword>
<name>A0A133U3I6_9EURY</name>
<dbReference type="PANTHER" id="PTHR30151:SF20">
    <property type="entry name" value="ABC TRANSPORTER PERMEASE PROTEIN HI_0355-RELATED"/>
    <property type="match status" value="1"/>
</dbReference>
<evidence type="ECO:0000256" key="2">
    <source>
        <dbReference type="ARBA" id="ARBA00022448"/>
    </source>
</evidence>
<dbReference type="EMBL" id="LHXL01000083">
    <property type="protein sequence ID" value="KXA88755.1"/>
    <property type="molecule type" value="Genomic_DNA"/>
</dbReference>
<dbReference type="SUPFAM" id="SSF161098">
    <property type="entry name" value="MetI-like"/>
    <property type="match status" value="1"/>
</dbReference>
<keyword evidence="6 7" id="KW-0472">Membrane</keyword>
<dbReference type="GO" id="GO:0055085">
    <property type="term" value="P:transmembrane transport"/>
    <property type="evidence" value="ECO:0007669"/>
    <property type="project" value="InterPro"/>
</dbReference>
<evidence type="ECO:0000256" key="4">
    <source>
        <dbReference type="ARBA" id="ARBA00022692"/>
    </source>
</evidence>